<organism evidence="2 3">
    <name type="scientific">Moraxella lacunata</name>
    <dbReference type="NCBI Taxonomy" id="477"/>
    <lineage>
        <taxon>Bacteria</taxon>
        <taxon>Pseudomonadati</taxon>
        <taxon>Pseudomonadota</taxon>
        <taxon>Gammaproteobacteria</taxon>
        <taxon>Moraxellales</taxon>
        <taxon>Moraxellaceae</taxon>
        <taxon>Moraxella</taxon>
    </lineage>
</organism>
<dbReference type="EMBL" id="UGQC01000001">
    <property type="protein sequence ID" value="STZ00632.1"/>
    <property type="molecule type" value="Genomic_DNA"/>
</dbReference>
<evidence type="ECO:0000256" key="1">
    <source>
        <dbReference type="SAM" id="MobiDB-lite"/>
    </source>
</evidence>
<sequence length="242" mass="28074">MSYFFKSFMDNMLKEPASGKVEPSQKIGQIIEEGVVGHIGKIFGEIGKEQSLQDLHATLHQVARQKENHEQSKTSTQSPYPINKETSERVMNHKISVPSIKHQRLKQLAVNTEKKEQKAIYEKNLTKAVEIVTSYRFWFITKQNAVMIYDSATGLLWDAKPDISSYYKLEEGKKIFKEINGLLFNKLPIYEEIKNITIVDFPLKSGKNARILDREYWLTNDKQTIDIDKNPPLWKCMLTVMY</sequence>
<dbReference type="RefSeq" id="WP_115247899.1">
    <property type="nucleotide sequence ID" value="NZ_UGQC01000001.1"/>
</dbReference>
<reference evidence="2 3" key="1">
    <citation type="submission" date="2018-06" db="EMBL/GenBank/DDBJ databases">
        <authorList>
            <consortium name="Pathogen Informatics"/>
            <person name="Doyle S."/>
        </authorList>
    </citation>
    <scope>NUCLEOTIDE SEQUENCE [LARGE SCALE GENOMIC DNA]</scope>
    <source>
        <strain evidence="2 3">NCTC7911</strain>
    </source>
</reference>
<proteinExistence type="predicted"/>
<dbReference type="GeneID" id="302270582"/>
<evidence type="ECO:0000313" key="2">
    <source>
        <dbReference type="EMBL" id="STZ00632.1"/>
    </source>
</evidence>
<evidence type="ECO:0000313" key="3">
    <source>
        <dbReference type="Proteomes" id="UP000254107"/>
    </source>
</evidence>
<accession>A0A378QJI4</accession>
<dbReference type="AlphaFoldDB" id="A0A378QJI4"/>
<protein>
    <submittedName>
        <fullName evidence="2">Uncharacterized protein</fullName>
    </submittedName>
</protein>
<feature type="region of interest" description="Disordered" evidence="1">
    <location>
        <begin position="62"/>
        <end position="82"/>
    </location>
</feature>
<name>A0A378QJI4_MORLA</name>
<dbReference type="Proteomes" id="UP000254107">
    <property type="component" value="Unassembled WGS sequence"/>
</dbReference>
<gene>
    <name evidence="2" type="ORF">NCTC7911_02042</name>
</gene>
<keyword evidence="3" id="KW-1185">Reference proteome</keyword>